<dbReference type="AlphaFoldDB" id="A0A7J8Z2A9"/>
<protein>
    <submittedName>
        <fullName evidence="1">Uncharacterized protein</fullName>
    </submittedName>
</protein>
<reference evidence="1 2" key="1">
    <citation type="journal article" date="2019" name="Genome Biol. Evol.">
        <title>Insights into the evolution of the New World diploid cottons (Gossypium, subgenus Houzingenia) based on genome sequencing.</title>
        <authorList>
            <person name="Grover C.E."/>
            <person name="Arick M.A. 2nd"/>
            <person name="Thrash A."/>
            <person name="Conover J.L."/>
            <person name="Sanders W.S."/>
            <person name="Peterson D.G."/>
            <person name="Frelichowski J.E."/>
            <person name="Scheffler J.A."/>
            <person name="Scheffler B.E."/>
            <person name="Wendel J.F."/>
        </authorList>
    </citation>
    <scope>NUCLEOTIDE SEQUENCE [LARGE SCALE GENOMIC DNA]</scope>
    <source>
        <strain evidence="1">4</strain>
        <tissue evidence="1">Leaf</tissue>
    </source>
</reference>
<comment type="caution">
    <text evidence="1">The sequence shown here is derived from an EMBL/GenBank/DDBJ whole genome shotgun (WGS) entry which is preliminary data.</text>
</comment>
<feature type="non-terminal residue" evidence="1">
    <location>
        <position position="1"/>
    </location>
</feature>
<accession>A0A7J8Z2A9</accession>
<name>A0A7J8Z2A9_9ROSI</name>
<organism evidence="1 2">
    <name type="scientific">Gossypium laxum</name>
    <dbReference type="NCBI Taxonomy" id="34288"/>
    <lineage>
        <taxon>Eukaryota</taxon>
        <taxon>Viridiplantae</taxon>
        <taxon>Streptophyta</taxon>
        <taxon>Embryophyta</taxon>
        <taxon>Tracheophyta</taxon>
        <taxon>Spermatophyta</taxon>
        <taxon>Magnoliopsida</taxon>
        <taxon>eudicotyledons</taxon>
        <taxon>Gunneridae</taxon>
        <taxon>Pentapetalae</taxon>
        <taxon>rosids</taxon>
        <taxon>malvids</taxon>
        <taxon>Malvales</taxon>
        <taxon>Malvaceae</taxon>
        <taxon>Malvoideae</taxon>
        <taxon>Gossypium</taxon>
    </lineage>
</organism>
<keyword evidence="2" id="KW-1185">Reference proteome</keyword>
<evidence type="ECO:0000313" key="1">
    <source>
        <dbReference type="EMBL" id="MBA0705885.1"/>
    </source>
</evidence>
<evidence type="ECO:0000313" key="2">
    <source>
        <dbReference type="Proteomes" id="UP000593574"/>
    </source>
</evidence>
<gene>
    <name evidence="1" type="ORF">Golax_018036</name>
</gene>
<proteinExistence type="predicted"/>
<dbReference type="Proteomes" id="UP000593574">
    <property type="component" value="Unassembled WGS sequence"/>
</dbReference>
<dbReference type="EMBL" id="JABEZV010000002">
    <property type="protein sequence ID" value="MBA0705885.1"/>
    <property type="molecule type" value="Genomic_DNA"/>
</dbReference>
<sequence>MMGSGDPGVECLMRTVLWVLDAIESRRGGPQKFNFHLLLMHQLKVGKDPMVVPLVTMDFWVLVYDLPHGFMSEMEKQDPEFGWDISLRIPAKREATQSSIWLREDARSKGLVEGMASSSNFGAMLSRPDGRHGNLILECLSFGEPPDCLSPLARGPFFGWKQNCCVSLRSYLGSHIHILINEDSDGKCWRCTRFYGALKELRR</sequence>